<dbReference type="SMART" id="SM00967">
    <property type="entry name" value="SpoU_sub_bind"/>
    <property type="match status" value="1"/>
</dbReference>
<protein>
    <recommendedName>
        <fullName evidence="9">rRNA methyltransferase 1, mitochondrial</fullName>
    </recommendedName>
</protein>
<feature type="region of interest" description="Disordered" evidence="10">
    <location>
        <begin position="82"/>
        <end position="118"/>
    </location>
</feature>
<dbReference type="Gene3D" id="3.40.1280.10">
    <property type="match status" value="1"/>
</dbReference>
<keyword evidence="4" id="KW-0489">Methyltransferase</keyword>
<dbReference type="Gene3D" id="3.30.1330.30">
    <property type="match status" value="1"/>
</dbReference>
<sequence>MSLPLSYRAIRHALPANSIRAVSCNNFSIRNASTSAVHEGLFRSEKARPQGPRPGRLAPTSDSSKRLTYAERKKMREELAKQRPTFKIRKGKKDITEYPDEVKPPSRKARFYDPNDPFGKKSLVYQLKSGLLSDQLKELHKENRAEERLDSTSQSRSGSRQGRGASRSDRNSRDARGSRREAHDDSPMSDDQFRAAMGSSPAEQPTRAARAARPTRTVHRQPTPDRNREAPLFDFDRGESRDRAPRRTLEPLSIPYSTAASQFLYGRSTVEAALRASRRKLYKLYIYDGPNRRITSDNALIQTLAKRKGVPVTILTDDKGLRLMDKMAASRPHNGFVLEASPLPQPPLASLGPVPESESEYASRPGFPIVLGHQSAEEAAVNGTRTFIPSPSATHKPLVVVLDQILDPGNLGAILRTVSFLGATAVAITRHGTASITPVALKASAGAAEALDLFFINSLPEFLAASRENGWAVFAAVAEGPRGSGASAAKQRRYMDLHGLEEMDPLKREPCVLLIGNEGEGLNRLVVKKADYEVNIPNLSGSTAVDSLNVSVAAGLLCSAFLKGMGRERFKLGGVEGAVSAKGGDAILW</sequence>
<dbReference type="InterPro" id="IPR029026">
    <property type="entry name" value="tRNA_m1G_MTases_N"/>
</dbReference>
<gene>
    <name evidence="12" type="ORF">N656DRAFT_788853</name>
</gene>
<evidence type="ECO:0000256" key="6">
    <source>
        <dbReference type="ARBA" id="ARBA00022691"/>
    </source>
</evidence>
<dbReference type="RefSeq" id="XP_064671577.1">
    <property type="nucleotide sequence ID" value="XM_064816727.1"/>
</dbReference>
<dbReference type="InterPro" id="IPR029064">
    <property type="entry name" value="Ribosomal_eL30-like_sf"/>
</dbReference>
<name>A0AAN6YU96_9PEZI</name>
<dbReference type="GO" id="GO:0016435">
    <property type="term" value="F:rRNA (guanine) methyltransferase activity"/>
    <property type="evidence" value="ECO:0007669"/>
    <property type="project" value="TreeGrafter"/>
</dbReference>
<feature type="compositionally biased region" description="Basic and acidic residues" evidence="10">
    <location>
        <begin position="222"/>
        <end position="248"/>
    </location>
</feature>
<dbReference type="InterPro" id="IPR013123">
    <property type="entry name" value="SpoU_subst-bd"/>
</dbReference>
<dbReference type="InterPro" id="IPR001537">
    <property type="entry name" value="SpoU_MeTrfase"/>
</dbReference>
<feature type="compositionally biased region" description="Basic and acidic residues" evidence="10">
    <location>
        <begin position="93"/>
        <end position="104"/>
    </location>
</feature>
<comment type="subcellular location">
    <subcellularLocation>
        <location evidence="1">Mitochondrion</location>
    </subcellularLocation>
</comment>
<feature type="region of interest" description="Disordered" evidence="10">
    <location>
        <begin position="142"/>
        <end position="248"/>
    </location>
</feature>
<dbReference type="InterPro" id="IPR047182">
    <property type="entry name" value="MRM1"/>
</dbReference>
<comment type="similarity">
    <text evidence="2">Belongs to the class IV-like SAM-binding methyltransferase superfamily. RNA methyltransferase TrmH family.</text>
</comment>
<dbReference type="CDD" id="cd18105">
    <property type="entry name" value="SpoU-like_MRM1"/>
    <property type="match status" value="1"/>
</dbReference>
<accession>A0AAN6YU96</accession>
<evidence type="ECO:0000256" key="9">
    <source>
        <dbReference type="ARBA" id="ARBA00034881"/>
    </source>
</evidence>
<evidence type="ECO:0000256" key="1">
    <source>
        <dbReference type="ARBA" id="ARBA00004173"/>
    </source>
</evidence>
<feature type="compositionally biased region" description="Low complexity" evidence="10">
    <location>
        <begin position="205"/>
        <end position="215"/>
    </location>
</feature>
<dbReference type="GO" id="GO:0005739">
    <property type="term" value="C:mitochondrion"/>
    <property type="evidence" value="ECO:0007669"/>
    <property type="project" value="UniProtKB-SubCell"/>
</dbReference>
<evidence type="ECO:0000256" key="5">
    <source>
        <dbReference type="ARBA" id="ARBA00022679"/>
    </source>
</evidence>
<keyword evidence="13" id="KW-1185">Reference proteome</keyword>
<dbReference type="FunFam" id="3.30.1330.30:FF:000035">
    <property type="entry name" value="TrmH family RNA methyltransferase"/>
    <property type="match status" value="1"/>
</dbReference>
<evidence type="ECO:0000313" key="13">
    <source>
        <dbReference type="Proteomes" id="UP001302812"/>
    </source>
</evidence>
<dbReference type="PANTHER" id="PTHR46103">
    <property type="entry name" value="RRNA METHYLTRANSFERASE 1, MITOCHONDRIAL"/>
    <property type="match status" value="1"/>
</dbReference>
<evidence type="ECO:0000256" key="3">
    <source>
        <dbReference type="ARBA" id="ARBA00022552"/>
    </source>
</evidence>
<organism evidence="12 13">
    <name type="scientific">Canariomyces notabilis</name>
    <dbReference type="NCBI Taxonomy" id="2074819"/>
    <lineage>
        <taxon>Eukaryota</taxon>
        <taxon>Fungi</taxon>
        <taxon>Dikarya</taxon>
        <taxon>Ascomycota</taxon>
        <taxon>Pezizomycotina</taxon>
        <taxon>Sordariomycetes</taxon>
        <taxon>Sordariomycetidae</taxon>
        <taxon>Sordariales</taxon>
        <taxon>Chaetomiaceae</taxon>
        <taxon>Canariomyces</taxon>
    </lineage>
</organism>
<keyword evidence="8" id="KW-0496">Mitochondrion</keyword>
<dbReference type="Proteomes" id="UP001302812">
    <property type="component" value="Unassembled WGS sequence"/>
</dbReference>
<keyword evidence="3" id="KW-0698">rRNA processing</keyword>
<feature type="compositionally biased region" description="Basic and acidic residues" evidence="10">
    <location>
        <begin position="166"/>
        <end position="186"/>
    </location>
</feature>
<dbReference type="InterPro" id="IPR029028">
    <property type="entry name" value="Alpha/beta_knot_MTases"/>
</dbReference>
<dbReference type="AlphaFoldDB" id="A0AAN6YU96"/>
<evidence type="ECO:0000256" key="2">
    <source>
        <dbReference type="ARBA" id="ARBA00007228"/>
    </source>
</evidence>
<evidence type="ECO:0000259" key="11">
    <source>
        <dbReference type="SMART" id="SM00967"/>
    </source>
</evidence>
<keyword evidence="5" id="KW-0808">Transferase</keyword>
<keyword evidence="6" id="KW-0949">S-adenosyl-L-methionine</keyword>
<dbReference type="SUPFAM" id="SSF75217">
    <property type="entry name" value="alpha/beta knot"/>
    <property type="match status" value="1"/>
</dbReference>
<dbReference type="GO" id="GO:0003723">
    <property type="term" value="F:RNA binding"/>
    <property type="evidence" value="ECO:0007669"/>
    <property type="project" value="InterPro"/>
</dbReference>
<dbReference type="InterPro" id="IPR047261">
    <property type="entry name" value="MRM1_MeTrfase_dom"/>
</dbReference>
<evidence type="ECO:0000313" key="12">
    <source>
        <dbReference type="EMBL" id="KAK4114007.1"/>
    </source>
</evidence>
<reference evidence="12" key="1">
    <citation type="journal article" date="2023" name="Mol. Phylogenet. Evol.">
        <title>Genome-scale phylogeny and comparative genomics of the fungal order Sordariales.</title>
        <authorList>
            <person name="Hensen N."/>
            <person name="Bonometti L."/>
            <person name="Westerberg I."/>
            <person name="Brannstrom I.O."/>
            <person name="Guillou S."/>
            <person name="Cros-Aarteil S."/>
            <person name="Calhoun S."/>
            <person name="Haridas S."/>
            <person name="Kuo A."/>
            <person name="Mondo S."/>
            <person name="Pangilinan J."/>
            <person name="Riley R."/>
            <person name="LaButti K."/>
            <person name="Andreopoulos B."/>
            <person name="Lipzen A."/>
            <person name="Chen C."/>
            <person name="Yan M."/>
            <person name="Daum C."/>
            <person name="Ng V."/>
            <person name="Clum A."/>
            <person name="Steindorff A."/>
            <person name="Ohm R.A."/>
            <person name="Martin F."/>
            <person name="Silar P."/>
            <person name="Natvig D.O."/>
            <person name="Lalanne C."/>
            <person name="Gautier V."/>
            <person name="Ament-Velasquez S.L."/>
            <person name="Kruys A."/>
            <person name="Hutchinson M.I."/>
            <person name="Powell A.J."/>
            <person name="Barry K."/>
            <person name="Miller A.N."/>
            <person name="Grigoriev I.V."/>
            <person name="Debuchy R."/>
            <person name="Gladieux P."/>
            <person name="Hiltunen Thoren M."/>
            <person name="Johannesson H."/>
        </authorList>
    </citation>
    <scope>NUCLEOTIDE SEQUENCE</scope>
    <source>
        <strain evidence="12">CBS 508.74</strain>
    </source>
</reference>
<keyword evidence="7" id="KW-0809">Transit peptide</keyword>
<dbReference type="PANTHER" id="PTHR46103:SF1">
    <property type="entry name" value="RRNA METHYLTRANSFERASE 1, MITOCHONDRIAL"/>
    <property type="match status" value="1"/>
</dbReference>
<proteinExistence type="inferred from homology"/>
<dbReference type="GeneID" id="89940852"/>
<reference evidence="12" key="2">
    <citation type="submission" date="2023-05" db="EMBL/GenBank/DDBJ databases">
        <authorList>
            <consortium name="Lawrence Berkeley National Laboratory"/>
            <person name="Steindorff A."/>
            <person name="Hensen N."/>
            <person name="Bonometti L."/>
            <person name="Westerberg I."/>
            <person name="Brannstrom I.O."/>
            <person name="Guillou S."/>
            <person name="Cros-Aarteil S."/>
            <person name="Calhoun S."/>
            <person name="Haridas S."/>
            <person name="Kuo A."/>
            <person name="Mondo S."/>
            <person name="Pangilinan J."/>
            <person name="Riley R."/>
            <person name="Labutti K."/>
            <person name="Andreopoulos B."/>
            <person name="Lipzen A."/>
            <person name="Chen C."/>
            <person name="Yanf M."/>
            <person name="Daum C."/>
            <person name="Ng V."/>
            <person name="Clum A."/>
            <person name="Ohm R."/>
            <person name="Martin F."/>
            <person name="Silar P."/>
            <person name="Natvig D."/>
            <person name="Lalanne C."/>
            <person name="Gautier V."/>
            <person name="Ament-Velasquez S.L."/>
            <person name="Kruys A."/>
            <person name="Hutchinson M.I."/>
            <person name="Powell A.J."/>
            <person name="Barry K."/>
            <person name="Miller A.N."/>
            <person name="Grigoriev I.V."/>
            <person name="Debuchy R."/>
            <person name="Gladieux P."/>
            <person name="Thoren M.H."/>
            <person name="Johannesson H."/>
        </authorList>
    </citation>
    <scope>NUCLEOTIDE SEQUENCE</scope>
    <source>
        <strain evidence="12">CBS 508.74</strain>
    </source>
</reference>
<dbReference type="SUPFAM" id="SSF55315">
    <property type="entry name" value="L30e-like"/>
    <property type="match status" value="1"/>
</dbReference>
<evidence type="ECO:0000256" key="7">
    <source>
        <dbReference type="ARBA" id="ARBA00022946"/>
    </source>
</evidence>
<evidence type="ECO:0000256" key="8">
    <source>
        <dbReference type="ARBA" id="ARBA00023128"/>
    </source>
</evidence>
<evidence type="ECO:0000256" key="4">
    <source>
        <dbReference type="ARBA" id="ARBA00022603"/>
    </source>
</evidence>
<comment type="caution">
    <text evidence="12">The sequence shown here is derived from an EMBL/GenBank/DDBJ whole genome shotgun (WGS) entry which is preliminary data.</text>
</comment>
<dbReference type="Pfam" id="PF00588">
    <property type="entry name" value="SpoU_methylase"/>
    <property type="match status" value="1"/>
</dbReference>
<evidence type="ECO:0000256" key="10">
    <source>
        <dbReference type="SAM" id="MobiDB-lite"/>
    </source>
</evidence>
<feature type="compositionally biased region" description="Low complexity" evidence="10">
    <location>
        <begin position="151"/>
        <end position="165"/>
    </location>
</feature>
<feature type="region of interest" description="Disordered" evidence="10">
    <location>
        <begin position="43"/>
        <end position="68"/>
    </location>
</feature>
<dbReference type="EMBL" id="MU853338">
    <property type="protein sequence ID" value="KAK4114007.1"/>
    <property type="molecule type" value="Genomic_DNA"/>
</dbReference>
<feature type="domain" description="RNA 2-O ribose methyltransferase substrate binding" evidence="11">
    <location>
        <begin position="263"/>
        <end position="346"/>
    </location>
</feature>
<dbReference type="Pfam" id="PF08032">
    <property type="entry name" value="SpoU_sub_bind"/>
    <property type="match status" value="1"/>
</dbReference>